<keyword evidence="10 14" id="KW-0560">Oxidoreductase</keyword>
<dbReference type="Pfam" id="PF03653">
    <property type="entry name" value="UPF0093"/>
    <property type="match status" value="1"/>
</dbReference>
<evidence type="ECO:0000256" key="1">
    <source>
        <dbReference type="ARBA" id="ARBA00004651"/>
    </source>
</evidence>
<feature type="transmembrane region" description="Helical" evidence="14">
    <location>
        <begin position="46"/>
        <end position="67"/>
    </location>
</feature>
<keyword evidence="8 14" id="KW-0479">Metal-binding</keyword>
<dbReference type="HAMAP" id="MF_02239">
    <property type="entry name" value="HemJ"/>
    <property type="match status" value="1"/>
</dbReference>
<evidence type="ECO:0000313" key="17">
    <source>
        <dbReference type="Proteomes" id="UP001058739"/>
    </source>
</evidence>
<evidence type="ECO:0000256" key="15">
    <source>
        <dbReference type="PIRNR" id="PIRNR004638"/>
    </source>
</evidence>
<organism evidence="16 17">
    <name type="scientific">Brucella pseudintermedia</name>
    <dbReference type="NCBI Taxonomy" id="370111"/>
    <lineage>
        <taxon>Bacteria</taxon>
        <taxon>Pseudomonadati</taxon>
        <taxon>Pseudomonadota</taxon>
        <taxon>Alphaproteobacteria</taxon>
        <taxon>Hyphomicrobiales</taxon>
        <taxon>Brucellaceae</taxon>
        <taxon>Brucella/Ochrobactrum group</taxon>
        <taxon>Brucella</taxon>
    </lineage>
</organism>
<protein>
    <recommendedName>
        <fullName evidence="4 14">Protoporphyrinogen IX oxidase</fullName>
        <shortName evidence="14">PPO</shortName>
        <ecNumber evidence="14 15">1.3.99.-</ecNumber>
    </recommendedName>
</protein>
<evidence type="ECO:0000313" key="16">
    <source>
        <dbReference type="EMBL" id="UWL59596.1"/>
    </source>
</evidence>
<keyword evidence="7 14" id="KW-0812">Transmembrane</keyword>
<evidence type="ECO:0000256" key="6">
    <source>
        <dbReference type="ARBA" id="ARBA00022617"/>
    </source>
</evidence>
<feature type="transmembrane region" description="Helical" evidence="14">
    <location>
        <begin position="157"/>
        <end position="175"/>
    </location>
</feature>
<dbReference type="InterPro" id="IPR005265">
    <property type="entry name" value="HemJ-like"/>
</dbReference>
<dbReference type="PANTHER" id="PTHR40255:SF1">
    <property type="entry name" value="PROTOPORPHYRINOGEN IX OXIDASE"/>
    <property type="match status" value="1"/>
</dbReference>
<evidence type="ECO:0000256" key="13">
    <source>
        <dbReference type="ARBA" id="ARBA00048390"/>
    </source>
</evidence>
<dbReference type="PIRSF" id="PIRSF004638">
    <property type="entry name" value="UCP004638"/>
    <property type="match status" value="1"/>
</dbReference>
<dbReference type="NCBIfam" id="TIGR00701">
    <property type="entry name" value="protoporphyrinogen oxidase HemJ"/>
    <property type="match status" value="1"/>
</dbReference>
<evidence type="ECO:0000256" key="4">
    <source>
        <dbReference type="ARBA" id="ARBA00017504"/>
    </source>
</evidence>
<dbReference type="RefSeq" id="WP_121986869.1">
    <property type="nucleotide sequence ID" value="NZ_CP099967.1"/>
</dbReference>
<dbReference type="PANTHER" id="PTHR40255">
    <property type="entry name" value="UPF0093 MEMBRANE PROTEIN SLR1790"/>
    <property type="match status" value="1"/>
</dbReference>
<feature type="transmembrane region" description="Helical" evidence="14">
    <location>
        <begin position="12"/>
        <end position="34"/>
    </location>
</feature>
<feature type="transmembrane region" description="Helical" evidence="14">
    <location>
        <begin position="88"/>
        <end position="109"/>
    </location>
</feature>
<keyword evidence="12 14" id="KW-0472">Membrane</keyword>
<evidence type="ECO:0000256" key="5">
    <source>
        <dbReference type="ARBA" id="ARBA00022475"/>
    </source>
</evidence>
<feature type="binding site" description="axial binding residue" evidence="14">
    <location>
        <position position="122"/>
    </location>
    <ligand>
        <name>heme</name>
        <dbReference type="ChEBI" id="CHEBI:30413"/>
    </ligand>
    <ligandPart>
        <name>Fe</name>
        <dbReference type="ChEBI" id="CHEBI:18248"/>
    </ligandPart>
</feature>
<keyword evidence="5 14" id="KW-1003">Cell membrane</keyword>
<dbReference type="Proteomes" id="UP001058739">
    <property type="component" value="Chromosome 01"/>
</dbReference>
<gene>
    <name evidence="16" type="primary">hemJ</name>
    <name evidence="16" type="ORF">NIK97_08685</name>
</gene>
<comment type="subcellular location">
    <subcellularLocation>
        <location evidence="1 14">Cell membrane</location>
        <topology evidence="1 14">Multi-pass membrane protein</topology>
    </subcellularLocation>
</comment>
<keyword evidence="9 14" id="KW-1133">Transmembrane helix</keyword>
<reference evidence="16" key="1">
    <citation type="submission" date="2022-06" db="EMBL/GenBank/DDBJ databases">
        <title>Complete Genome Sequence of Deoxynivalenol-bioadsorption Ochrobactrum pseudintermedium ASAG-D25.</title>
        <authorList>
            <person name="Wang N."/>
        </authorList>
    </citation>
    <scope>NUCLEOTIDE SEQUENCE</scope>
    <source>
        <strain evidence="16">ASAG-D25</strain>
    </source>
</reference>
<evidence type="ECO:0000256" key="12">
    <source>
        <dbReference type="ARBA" id="ARBA00023136"/>
    </source>
</evidence>
<evidence type="ECO:0000256" key="10">
    <source>
        <dbReference type="ARBA" id="ARBA00023002"/>
    </source>
</evidence>
<sequence>MSQTAPENRGSAVAIRIVVSLVVVALGVWALFHVNPADAYLWVKSLHVIAVIAWMAGMLYLPRLFVYHTAAKPGSETSETFKVMERRLLRFIINPAMAVTWIAGLWMAWEIFGFQGGWLHVKLLLVVLMSGLHGYLSKSARLFAEDRNMRSAKHWRIINEVPTVLMILIVILVIVKPF</sequence>
<comment type="cofactor">
    <cofactor evidence="14 15">
        <name>heme b</name>
        <dbReference type="ChEBI" id="CHEBI:60344"/>
    </cofactor>
    <text evidence="14 15">Binds 1 heme b (iron(II)-protoporphyrin IX) group per subunit.</text>
</comment>
<comment type="subunit">
    <text evidence="14">Homodimer.</text>
</comment>
<evidence type="ECO:0000256" key="14">
    <source>
        <dbReference type="HAMAP-Rule" id="MF_02239"/>
    </source>
</evidence>
<evidence type="ECO:0000256" key="8">
    <source>
        <dbReference type="ARBA" id="ARBA00022723"/>
    </source>
</evidence>
<evidence type="ECO:0000256" key="3">
    <source>
        <dbReference type="ARBA" id="ARBA00006501"/>
    </source>
</evidence>
<comment type="pathway">
    <text evidence="2 14 15">Porphyrin-containing compound metabolism; protoporphyrin-IX biosynthesis; protoporphyrin-IX from protoporphyrinogen-IX: step 1/1.</text>
</comment>
<keyword evidence="17" id="KW-1185">Reference proteome</keyword>
<accession>A0ABY5U9Q8</accession>
<evidence type="ECO:0000256" key="9">
    <source>
        <dbReference type="ARBA" id="ARBA00022989"/>
    </source>
</evidence>
<evidence type="ECO:0000256" key="11">
    <source>
        <dbReference type="ARBA" id="ARBA00023004"/>
    </source>
</evidence>
<dbReference type="EMBL" id="CP099967">
    <property type="protein sequence ID" value="UWL59596.1"/>
    <property type="molecule type" value="Genomic_DNA"/>
</dbReference>
<comment type="function">
    <text evidence="14 15">Catalyzes the oxidation of protoporphyrinogen IX to protoporphyrin IX.</text>
</comment>
<keyword evidence="6 14" id="KW-0349">Heme</keyword>
<evidence type="ECO:0000256" key="7">
    <source>
        <dbReference type="ARBA" id="ARBA00022692"/>
    </source>
</evidence>
<comment type="similarity">
    <text evidence="3 14 15">Belongs to the HemJ family.</text>
</comment>
<feature type="binding site" description="axial binding residue" evidence="14">
    <location>
        <position position="47"/>
    </location>
    <ligand>
        <name>heme</name>
        <dbReference type="ChEBI" id="CHEBI:30413"/>
    </ligand>
    <ligandPart>
        <name>Fe</name>
        <dbReference type="ChEBI" id="CHEBI:18248"/>
    </ligandPart>
</feature>
<name>A0ABY5U9Q8_9HYPH</name>
<evidence type="ECO:0000256" key="2">
    <source>
        <dbReference type="ARBA" id="ARBA00005073"/>
    </source>
</evidence>
<dbReference type="EC" id="1.3.99.-" evidence="14 15"/>
<feature type="transmembrane region" description="Helical" evidence="14">
    <location>
        <begin position="115"/>
        <end position="136"/>
    </location>
</feature>
<proteinExistence type="inferred from homology"/>
<keyword evidence="11 14" id="KW-0408">Iron</keyword>
<comment type="catalytic activity">
    <reaction evidence="13 14 15">
        <text>protoporphyrinogen IX + 3 A = protoporphyrin IX + 3 AH2</text>
        <dbReference type="Rhea" id="RHEA:62000"/>
        <dbReference type="ChEBI" id="CHEBI:13193"/>
        <dbReference type="ChEBI" id="CHEBI:17499"/>
        <dbReference type="ChEBI" id="CHEBI:57306"/>
        <dbReference type="ChEBI" id="CHEBI:57307"/>
    </reaction>
</comment>